<evidence type="ECO:0000259" key="2">
    <source>
        <dbReference type="Pfam" id="PF00753"/>
    </source>
</evidence>
<sequence length="532" mass="60412">MNQHIRATLYILTVFAAHSHAESPTVNPPTESQIKEYLSGNPNDHSGLHPTHSHKGYQQFDFNTIDIEKLKQKKGKLYSSEEEIRRVLSGGVNNPTGEKQLWKEGLMFQGIEPMEHMISAANWFPRTEKLQPNEMRVTFMGTSPVIRPGQTNTSIFVELGNGDNFIFDLGEGSIANYSAAGLALNELTKVFITHLHVDHFGSLPYLYKFGGWNGRWHEPLTVYGPSGSSEEYGTKWMVDGMLKMLNWHTDAFDVFPAGNQIRVVEFDYKDDGGVIYDKDGATVRHWRRSHAKDGASAYRLDWKTPDGENLCFVWTGDGRPSKLDLKYAKGCDLYVTEVQTELLGLSSKVQGVPPFLARYTVDTHHTPGYAAGWLANQIKPRLFMTTHMPFDPYLNEETVAQIREFWKGPYHFGAPDGIVVNITPQQAWVREGILPDYPNNRAPQFDMSSGKDFVIPHPRKARKDIQQQEIRDLEVNPDLYYPKGYKPELLTEWPVDSDLVLPTEEVPESMRKGMGQAEEDRARLRKAHGLED</sequence>
<dbReference type="NCBIfam" id="NF041257">
    <property type="entry name" value="GntH_guanitoxin"/>
    <property type="match status" value="1"/>
</dbReference>
<evidence type="ECO:0000256" key="1">
    <source>
        <dbReference type="SAM" id="MobiDB-lite"/>
    </source>
</evidence>
<dbReference type="SUPFAM" id="SSF56281">
    <property type="entry name" value="Metallo-hydrolase/oxidoreductase"/>
    <property type="match status" value="1"/>
</dbReference>
<protein>
    <submittedName>
        <fullName evidence="3">Guanitoxin biosynthesis MBL fold metallo-hydrolase GntH</fullName>
    </submittedName>
</protein>
<dbReference type="Pfam" id="PF00753">
    <property type="entry name" value="Lactamase_B"/>
    <property type="match status" value="1"/>
</dbReference>
<dbReference type="InterPro" id="IPR001279">
    <property type="entry name" value="Metallo-B-lactamas"/>
</dbReference>
<reference evidence="3 4" key="1">
    <citation type="submission" date="2024-08" db="EMBL/GenBank/DDBJ databases">
        <authorList>
            <person name="Ishaq N."/>
        </authorList>
    </citation>
    <scope>NUCLEOTIDE SEQUENCE [LARGE SCALE GENOMIC DNA]</scope>
    <source>
        <strain evidence="3 4">JCM 30400</strain>
    </source>
</reference>
<dbReference type="RefSeq" id="WP_371843523.1">
    <property type="nucleotide sequence ID" value="NZ_JBGMEL010000009.1"/>
</dbReference>
<feature type="domain" description="Metallo-beta-lactamase" evidence="2">
    <location>
        <begin position="148"/>
        <end position="234"/>
    </location>
</feature>
<dbReference type="EMBL" id="JBGMEL010000009">
    <property type="protein sequence ID" value="MFA0790982.1"/>
    <property type="molecule type" value="Genomic_DNA"/>
</dbReference>
<evidence type="ECO:0000313" key="4">
    <source>
        <dbReference type="Proteomes" id="UP001569414"/>
    </source>
</evidence>
<feature type="region of interest" description="Disordered" evidence="1">
    <location>
        <begin position="504"/>
        <end position="532"/>
    </location>
</feature>
<feature type="compositionally biased region" description="Basic and acidic residues" evidence="1">
    <location>
        <begin position="518"/>
        <end position="532"/>
    </location>
</feature>
<accession>A0ABV4NN70</accession>
<keyword evidence="4" id="KW-1185">Reference proteome</keyword>
<dbReference type="Gene3D" id="3.60.15.10">
    <property type="entry name" value="Ribonuclease Z/Hydroxyacylglutathione hydrolase-like"/>
    <property type="match status" value="1"/>
</dbReference>
<comment type="caution">
    <text evidence="3">The sequence shown here is derived from an EMBL/GenBank/DDBJ whole genome shotgun (WGS) entry which is preliminary data.</text>
</comment>
<dbReference type="Proteomes" id="UP001569414">
    <property type="component" value="Unassembled WGS sequence"/>
</dbReference>
<proteinExistence type="predicted"/>
<dbReference type="InterPro" id="IPR036866">
    <property type="entry name" value="RibonucZ/Hydroxyglut_hydro"/>
</dbReference>
<evidence type="ECO:0000313" key="3">
    <source>
        <dbReference type="EMBL" id="MFA0790982.1"/>
    </source>
</evidence>
<feature type="region of interest" description="Disordered" evidence="1">
    <location>
        <begin position="21"/>
        <end position="55"/>
    </location>
</feature>
<name>A0ABV4NN70_9GAMM</name>
<gene>
    <name evidence="3" type="primary">gntH</name>
    <name evidence="3" type="ORF">ACCI51_10540</name>
</gene>
<dbReference type="PANTHER" id="PTHR46018:SF2">
    <property type="entry name" value="ZINC PHOSPHODIESTERASE ELAC PROTEIN 1"/>
    <property type="match status" value="1"/>
</dbReference>
<dbReference type="PANTHER" id="PTHR46018">
    <property type="entry name" value="ZINC PHOSPHODIESTERASE ELAC PROTEIN 1"/>
    <property type="match status" value="1"/>
</dbReference>
<organism evidence="3 4">
    <name type="scientific">Microbulbifer echini</name>
    <dbReference type="NCBI Taxonomy" id="1529067"/>
    <lineage>
        <taxon>Bacteria</taxon>
        <taxon>Pseudomonadati</taxon>
        <taxon>Pseudomonadota</taxon>
        <taxon>Gammaproteobacteria</taxon>
        <taxon>Cellvibrionales</taxon>
        <taxon>Microbulbiferaceae</taxon>
        <taxon>Microbulbifer</taxon>
    </lineage>
</organism>
<feature type="compositionally biased region" description="Polar residues" evidence="1">
    <location>
        <begin position="22"/>
        <end position="32"/>
    </location>
</feature>